<dbReference type="PhylomeDB" id="B4NFY6"/>
<evidence type="ECO:0000313" key="3">
    <source>
        <dbReference type="EMBL" id="EDW83203.1"/>
    </source>
</evidence>
<sequence>MAATKKIPNVKPGHLDRENQELRHEKLPHDVCRLIQQGRLAKGLSQKDLAIKICEKPHVISDYESGRCIPNYIILGKIERVIGIKLHGKERGIPLQVNVQRPRK</sequence>
<keyword evidence="4" id="KW-1185">Reference proteome</keyword>
<feature type="domain" description="HTH cro/C1-type" evidence="2">
    <location>
        <begin position="35"/>
        <end position="89"/>
    </location>
</feature>
<dbReference type="OMA" id="MLDERIP"/>
<dbReference type="EMBL" id="CH964251">
    <property type="protein sequence ID" value="EDW83203.1"/>
    <property type="molecule type" value="Genomic_DNA"/>
</dbReference>
<reference evidence="3 4" key="1">
    <citation type="journal article" date="2007" name="Nature">
        <title>Evolution of genes and genomes on the Drosophila phylogeny.</title>
        <authorList>
            <consortium name="Drosophila 12 Genomes Consortium"/>
            <person name="Clark A.G."/>
            <person name="Eisen M.B."/>
            <person name="Smith D.R."/>
            <person name="Bergman C.M."/>
            <person name="Oliver B."/>
            <person name="Markow T.A."/>
            <person name="Kaufman T.C."/>
            <person name="Kellis M."/>
            <person name="Gelbart W."/>
            <person name="Iyer V.N."/>
            <person name="Pollard D.A."/>
            <person name="Sackton T.B."/>
            <person name="Larracuente A.M."/>
            <person name="Singh N.D."/>
            <person name="Abad J.P."/>
            <person name="Abt D.N."/>
            <person name="Adryan B."/>
            <person name="Aguade M."/>
            <person name="Akashi H."/>
            <person name="Anderson W.W."/>
            <person name="Aquadro C.F."/>
            <person name="Ardell D.H."/>
            <person name="Arguello R."/>
            <person name="Artieri C.G."/>
            <person name="Barbash D.A."/>
            <person name="Barker D."/>
            <person name="Barsanti P."/>
            <person name="Batterham P."/>
            <person name="Batzoglou S."/>
            <person name="Begun D."/>
            <person name="Bhutkar A."/>
            <person name="Blanco E."/>
            <person name="Bosak S.A."/>
            <person name="Bradley R.K."/>
            <person name="Brand A.D."/>
            <person name="Brent M.R."/>
            <person name="Brooks A.N."/>
            <person name="Brown R.H."/>
            <person name="Butlin R.K."/>
            <person name="Caggese C."/>
            <person name="Calvi B.R."/>
            <person name="Bernardo de Carvalho A."/>
            <person name="Caspi A."/>
            <person name="Castrezana S."/>
            <person name="Celniker S.E."/>
            <person name="Chang J.L."/>
            <person name="Chapple C."/>
            <person name="Chatterji S."/>
            <person name="Chinwalla A."/>
            <person name="Civetta A."/>
            <person name="Clifton S.W."/>
            <person name="Comeron J.M."/>
            <person name="Costello J.C."/>
            <person name="Coyne J.A."/>
            <person name="Daub J."/>
            <person name="David R.G."/>
            <person name="Delcher A.L."/>
            <person name="Delehaunty K."/>
            <person name="Do C.B."/>
            <person name="Ebling H."/>
            <person name="Edwards K."/>
            <person name="Eickbush T."/>
            <person name="Evans J.D."/>
            <person name="Filipski A."/>
            <person name="Findeiss S."/>
            <person name="Freyhult E."/>
            <person name="Fulton L."/>
            <person name="Fulton R."/>
            <person name="Garcia A.C."/>
            <person name="Gardiner A."/>
            <person name="Garfield D.A."/>
            <person name="Garvin B.E."/>
            <person name="Gibson G."/>
            <person name="Gilbert D."/>
            <person name="Gnerre S."/>
            <person name="Godfrey J."/>
            <person name="Good R."/>
            <person name="Gotea V."/>
            <person name="Gravely B."/>
            <person name="Greenberg A.J."/>
            <person name="Griffiths-Jones S."/>
            <person name="Gross S."/>
            <person name="Guigo R."/>
            <person name="Gustafson E.A."/>
            <person name="Haerty W."/>
            <person name="Hahn M.W."/>
            <person name="Halligan D.L."/>
            <person name="Halpern A.L."/>
            <person name="Halter G.M."/>
            <person name="Han M.V."/>
            <person name="Heger A."/>
            <person name="Hillier L."/>
            <person name="Hinrichs A.S."/>
            <person name="Holmes I."/>
            <person name="Hoskins R.A."/>
            <person name="Hubisz M.J."/>
            <person name="Hultmark D."/>
            <person name="Huntley M.A."/>
            <person name="Jaffe D.B."/>
            <person name="Jagadeeshan S."/>
            <person name="Jeck W.R."/>
            <person name="Johnson J."/>
            <person name="Jones C.D."/>
            <person name="Jordan W.C."/>
            <person name="Karpen G.H."/>
            <person name="Kataoka E."/>
            <person name="Keightley P.D."/>
            <person name="Kheradpour P."/>
            <person name="Kirkness E.F."/>
            <person name="Koerich L.B."/>
            <person name="Kristiansen K."/>
            <person name="Kudrna D."/>
            <person name="Kulathinal R.J."/>
            <person name="Kumar S."/>
            <person name="Kwok R."/>
            <person name="Lander E."/>
            <person name="Langley C.H."/>
            <person name="Lapoint R."/>
            <person name="Lazzaro B.P."/>
            <person name="Lee S.J."/>
            <person name="Levesque L."/>
            <person name="Li R."/>
            <person name="Lin C.F."/>
            <person name="Lin M.F."/>
            <person name="Lindblad-Toh K."/>
            <person name="Llopart A."/>
            <person name="Long M."/>
            <person name="Low L."/>
            <person name="Lozovsky E."/>
            <person name="Lu J."/>
            <person name="Luo M."/>
            <person name="Machado C.A."/>
            <person name="Makalowski W."/>
            <person name="Marzo M."/>
            <person name="Matsuda M."/>
            <person name="Matzkin L."/>
            <person name="McAllister B."/>
            <person name="McBride C.S."/>
            <person name="McKernan B."/>
            <person name="McKernan K."/>
            <person name="Mendez-Lago M."/>
            <person name="Minx P."/>
            <person name="Mollenhauer M.U."/>
            <person name="Montooth K."/>
            <person name="Mount S.M."/>
            <person name="Mu X."/>
            <person name="Myers E."/>
            <person name="Negre B."/>
            <person name="Newfeld S."/>
            <person name="Nielsen R."/>
            <person name="Noor M.A."/>
            <person name="O'Grady P."/>
            <person name="Pachter L."/>
            <person name="Papaceit M."/>
            <person name="Parisi M.J."/>
            <person name="Parisi M."/>
            <person name="Parts L."/>
            <person name="Pedersen J.S."/>
            <person name="Pesole G."/>
            <person name="Phillippy A.M."/>
            <person name="Ponting C.P."/>
            <person name="Pop M."/>
            <person name="Porcelli D."/>
            <person name="Powell J.R."/>
            <person name="Prohaska S."/>
            <person name="Pruitt K."/>
            <person name="Puig M."/>
            <person name="Quesneville H."/>
            <person name="Ram K.R."/>
            <person name="Rand D."/>
            <person name="Rasmussen M.D."/>
            <person name="Reed L.K."/>
            <person name="Reenan R."/>
            <person name="Reily A."/>
            <person name="Remington K.A."/>
            <person name="Rieger T.T."/>
            <person name="Ritchie M.G."/>
            <person name="Robin C."/>
            <person name="Rogers Y.H."/>
            <person name="Rohde C."/>
            <person name="Rozas J."/>
            <person name="Rubenfield M.J."/>
            <person name="Ruiz A."/>
            <person name="Russo S."/>
            <person name="Salzberg S.L."/>
            <person name="Sanchez-Gracia A."/>
            <person name="Saranga D.J."/>
            <person name="Sato H."/>
            <person name="Schaeffer S.W."/>
            <person name="Schatz M.C."/>
            <person name="Schlenke T."/>
            <person name="Schwartz R."/>
            <person name="Segarra C."/>
            <person name="Singh R.S."/>
            <person name="Sirot L."/>
            <person name="Sirota M."/>
            <person name="Sisneros N.B."/>
            <person name="Smith C.D."/>
            <person name="Smith T.F."/>
            <person name="Spieth J."/>
            <person name="Stage D.E."/>
            <person name="Stark A."/>
            <person name="Stephan W."/>
            <person name="Strausberg R.L."/>
            <person name="Strempel S."/>
            <person name="Sturgill D."/>
            <person name="Sutton G."/>
            <person name="Sutton G.G."/>
            <person name="Tao W."/>
            <person name="Teichmann S."/>
            <person name="Tobari Y.N."/>
            <person name="Tomimura Y."/>
            <person name="Tsolas J.M."/>
            <person name="Valente V.L."/>
            <person name="Venter E."/>
            <person name="Venter J.C."/>
            <person name="Vicario S."/>
            <person name="Vieira F.G."/>
            <person name="Vilella A.J."/>
            <person name="Villasante A."/>
            <person name="Walenz B."/>
            <person name="Wang J."/>
            <person name="Wasserman M."/>
            <person name="Watts T."/>
            <person name="Wilson D."/>
            <person name="Wilson R.K."/>
            <person name="Wing R.A."/>
            <person name="Wolfner M.F."/>
            <person name="Wong A."/>
            <person name="Wong G.K."/>
            <person name="Wu C.I."/>
            <person name="Wu G."/>
            <person name="Yamamoto D."/>
            <person name="Yang H.P."/>
            <person name="Yang S.P."/>
            <person name="Yorke J.A."/>
            <person name="Yoshida K."/>
            <person name="Zdobnov E."/>
            <person name="Zhang P."/>
            <person name="Zhang Y."/>
            <person name="Zimin A.V."/>
            <person name="Baldwin J."/>
            <person name="Abdouelleil A."/>
            <person name="Abdulkadir J."/>
            <person name="Abebe A."/>
            <person name="Abera B."/>
            <person name="Abreu J."/>
            <person name="Acer S.C."/>
            <person name="Aftuck L."/>
            <person name="Alexander A."/>
            <person name="An P."/>
            <person name="Anderson E."/>
            <person name="Anderson S."/>
            <person name="Arachi H."/>
            <person name="Azer M."/>
            <person name="Bachantsang P."/>
            <person name="Barry A."/>
            <person name="Bayul T."/>
            <person name="Berlin A."/>
            <person name="Bessette D."/>
            <person name="Bloom T."/>
            <person name="Blye J."/>
            <person name="Boguslavskiy L."/>
            <person name="Bonnet C."/>
            <person name="Boukhgalter B."/>
            <person name="Bourzgui I."/>
            <person name="Brown A."/>
            <person name="Cahill P."/>
            <person name="Channer S."/>
            <person name="Cheshatsang Y."/>
            <person name="Chuda L."/>
            <person name="Citroen M."/>
            <person name="Collymore A."/>
            <person name="Cooke P."/>
            <person name="Costello M."/>
            <person name="D'Aco K."/>
            <person name="Daza R."/>
            <person name="De Haan G."/>
            <person name="DeGray S."/>
            <person name="DeMaso C."/>
            <person name="Dhargay N."/>
            <person name="Dooley K."/>
            <person name="Dooley E."/>
            <person name="Doricent M."/>
            <person name="Dorje P."/>
            <person name="Dorjee K."/>
            <person name="Dupes A."/>
            <person name="Elong R."/>
            <person name="Falk J."/>
            <person name="Farina A."/>
            <person name="Faro S."/>
            <person name="Ferguson D."/>
            <person name="Fisher S."/>
            <person name="Foley C.D."/>
            <person name="Franke A."/>
            <person name="Friedrich D."/>
            <person name="Gadbois L."/>
            <person name="Gearin G."/>
            <person name="Gearin C.R."/>
            <person name="Giannoukos G."/>
            <person name="Goode T."/>
            <person name="Graham J."/>
            <person name="Grandbois E."/>
            <person name="Grewal S."/>
            <person name="Gyaltsen K."/>
            <person name="Hafez N."/>
            <person name="Hagos B."/>
            <person name="Hall J."/>
            <person name="Henson C."/>
            <person name="Hollinger A."/>
            <person name="Honan T."/>
            <person name="Huard M.D."/>
            <person name="Hughes L."/>
            <person name="Hurhula B."/>
            <person name="Husby M.E."/>
            <person name="Kamat A."/>
            <person name="Kanga B."/>
            <person name="Kashin S."/>
            <person name="Khazanovich D."/>
            <person name="Kisner P."/>
            <person name="Lance K."/>
            <person name="Lara M."/>
            <person name="Lee W."/>
            <person name="Lennon N."/>
            <person name="Letendre F."/>
            <person name="LeVine R."/>
            <person name="Lipovsky A."/>
            <person name="Liu X."/>
            <person name="Liu J."/>
            <person name="Liu S."/>
            <person name="Lokyitsang T."/>
            <person name="Lokyitsang Y."/>
            <person name="Lubonja R."/>
            <person name="Lui A."/>
            <person name="MacDonald P."/>
            <person name="Magnisalis V."/>
            <person name="Maru K."/>
            <person name="Matthews C."/>
            <person name="McCusker W."/>
            <person name="McDonough S."/>
            <person name="Mehta T."/>
            <person name="Meldrim J."/>
            <person name="Meneus L."/>
            <person name="Mihai O."/>
            <person name="Mihalev A."/>
            <person name="Mihova T."/>
            <person name="Mittelman R."/>
            <person name="Mlenga V."/>
            <person name="Montmayeur A."/>
            <person name="Mulrain L."/>
            <person name="Navidi A."/>
            <person name="Naylor J."/>
            <person name="Negash T."/>
            <person name="Nguyen T."/>
            <person name="Nguyen N."/>
            <person name="Nicol R."/>
            <person name="Norbu C."/>
            <person name="Norbu N."/>
            <person name="Novod N."/>
            <person name="O'Neill B."/>
            <person name="Osman S."/>
            <person name="Markiewicz E."/>
            <person name="Oyono O.L."/>
            <person name="Patti C."/>
            <person name="Phunkhang P."/>
            <person name="Pierre F."/>
            <person name="Priest M."/>
            <person name="Raghuraman S."/>
            <person name="Rege F."/>
            <person name="Reyes R."/>
            <person name="Rise C."/>
            <person name="Rogov P."/>
            <person name="Ross K."/>
            <person name="Ryan E."/>
            <person name="Settipalli S."/>
            <person name="Shea T."/>
            <person name="Sherpa N."/>
            <person name="Shi L."/>
            <person name="Shih D."/>
            <person name="Sparrow T."/>
            <person name="Spaulding J."/>
            <person name="Stalker J."/>
            <person name="Stange-Thomann N."/>
            <person name="Stavropoulos S."/>
            <person name="Stone C."/>
            <person name="Strader C."/>
            <person name="Tesfaye S."/>
            <person name="Thomson T."/>
            <person name="Thoulutsang Y."/>
            <person name="Thoulutsang D."/>
            <person name="Topham K."/>
            <person name="Topping I."/>
            <person name="Tsamla T."/>
            <person name="Vassiliev H."/>
            <person name="Vo A."/>
            <person name="Wangchuk T."/>
            <person name="Wangdi T."/>
            <person name="Weiand M."/>
            <person name="Wilkinson J."/>
            <person name="Wilson A."/>
            <person name="Yadav S."/>
            <person name="Young G."/>
            <person name="Yu Q."/>
            <person name="Zembek L."/>
            <person name="Zhong D."/>
            <person name="Zimmer A."/>
            <person name="Zwirko Z."/>
            <person name="Jaffe D.B."/>
            <person name="Alvarez P."/>
            <person name="Brockman W."/>
            <person name="Butler J."/>
            <person name="Chin C."/>
            <person name="Gnerre S."/>
            <person name="Grabherr M."/>
            <person name="Kleber M."/>
            <person name="Mauceli E."/>
            <person name="MacCallum I."/>
        </authorList>
    </citation>
    <scope>NUCLEOTIDE SEQUENCE [LARGE SCALE GENOMIC DNA]</scope>
    <source>
        <strain evidence="4">Tucson 14030-0811.24</strain>
    </source>
</reference>
<dbReference type="InParanoid" id="B4NFY6"/>
<dbReference type="InterPro" id="IPR001387">
    <property type="entry name" value="Cro/C1-type_HTH"/>
</dbReference>
<organism evidence="3 4">
    <name type="scientific">Drosophila willistoni</name>
    <name type="common">Fruit fly</name>
    <dbReference type="NCBI Taxonomy" id="7260"/>
    <lineage>
        <taxon>Eukaryota</taxon>
        <taxon>Metazoa</taxon>
        <taxon>Ecdysozoa</taxon>
        <taxon>Arthropoda</taxon>
        <taxon>Hexapoda</taxon>
        <taxon>Insecta</taxon>
        <taxon>Pterygota</taxon>
        <taxon>Neoptera</taxon>
        <taxon>Endopterygota</taxon>
        <taxon>Diptera</taxon>
        <taxon>Brachycera</taxon>
        <taxon>Muscomorpha</taxon>
        <taxon>Ephydroidea</taxon>
        <taxon>Drosophilidae</taxon>
        <taxon>Drosophila</taxon>
        <taxon>Sophophora</taxon>
    </lineage>
</organism>
<gene>
    <name evidence="3" type="primary">Dwil\GK22448</name>
    <name evidence="3" type="ORF">Dwil_GK22448</name>
</gene>
<dbReference type="SMR" id="B4NFY6"/>
<name>B4NFY6_DROWI</name>
<dbReference type="PROSITE" id="PS50943">
    <property type="entry name" value="HTH_CROC1"/>
    <property type="match status" value="1"/>
</dbReference>
<dbReference type="GO" id="GO:0005634">
    <property type="term" value="C:nucleus"/>
    <property type="evidence" value="ECO:0007669"/>
    <property type="project" value="TreeGrafter"/>
</dbReference>
<dbReference type="SMART" id="SM00530">
    <property type="entry name" value="HTH_XRE"/>
    <property type="match status" value="1"/>
</dbReference>
<dbReference type="AlphaFoldDB" id="B4NFY6"/>
<dbReference type="HOGENOM" id="CLU_2252857_0_0_1"/>
<dbReference type="Proteomes" id="UP000007798">
    <property type="component" value="Unassembled WGS sequence"/>
</dbReference>
<dbReference type="Pfam" id="PF01381">
    <property type="entry name" value="HTH_3"/>
    <property type="match status" value="1"/>
</dbReference>
<accession>B4NFY6</accession>
<evidence type="ECO:0000256" key="1">
    <source>
        <dbReference type="ARBA" id="ARBA00023125"/>
    </source>
</evidence>
<evidence type="ECO:0000259" key="2">
    <source>
        <dbReference type="PROSITE" id="PS50943"/>
    </source>
</evidence>
<dbReference type="OrthoDB" id="10253401at2759"/>
<dbReference type="eggNOG" id="KOG3398">
    <property type="taxonomic scope" value="Eukaryota"/>
</dbReference>
<dbReference type="SUPFAM" id="SSF47413">
    <property type="entry name" value="lambda repressor-like DNA-binding domains"/>
    <property type="match status" value="1"/>
</dbReference>
<dbReference type="GO" id="GO:0006357">
    <property type="term" value="P:regulation of transcription by RNA polymerase II"/>
    <property type="evidence" value="ECO:0007669"/>
    <property type="project" value="UniProtKB-ARBA"/>
</dbReference>
<dbReference type="PANTHER" id="PTHR10245">
    <property type="entry name" value="ENDOTHELIAL DIFFERENTIATION-RELATED FACTOR 1 MULTIPROTEIN BRIDGING FACTOR 1"/>
    <property type="match status" value="1"/>
</dbReference>
<protein>
    <recommendedName>
        <fullName evidence="2">HTH cro/C1-type domain-containing protein</fullName>
    </recommendedName>
</protein>
<dbReference type="CDD" id="cd00093">
    <property type="entry name" value="HTH_XRE"/>
    <property type="match status" value="1"/>
</dbReference>
<dbReference type="Gene3D" id="1.10.260.40">
    <property type="entry name" value="lambda repressor-like DNA-binding domains"/>
    <property type="match status" value="1"/>
</dbReference>
<evidence type="ECO:0000313" key="4">
    <source>
        <dbReference type="Proteomes" id="UP000007798"/>
    </source>
</evidence>
<keyword evidence="1" id="KW-0238">DNA-binding</keyword>
<dbReference type="InterPro" id="IPR010982">
    <property type="entry name" value="Lambda_DNA-bd_dom_sf"/>
</dbReference>
<dbReference type="GO" id="GO:0003677">
    <property type="term" value="F:DNA binding"/>
    <property type="evidence" value="ECO:0007669"/>
    <property type="project" value="UniProtKB-KW"/>
</dbReference>
<dbReference type="STRING" id="7260.B4NFY6"/>
<proteinExistence type="predicted"/>
<dbReference type="PANTHER" id="PTHR10245:SF15">
    <property type="entry name" value="ENDOTHELIAL DIFFERENTIATION-RELATED FACTOR 1"/>
    <property type="match status" value="1"/>
</dbReference>